<dbReference type="SMART" id="SM00138">
    <property type="entry name" value="MeTrc"/>
    <property type="match status" value="1"/>
</dbReference>
<dbReference type="GO" id="GO:0008983">
    <property type="term" value="F:protein-glutamate O-methyltransferase activity"/>
    <property type="evidence" value="ECO:0007669"/>
    <property type="project" value="UniProtKB-EC"/>
</dbReference>
<feature type="repeat" description="TPR" evidence="4">
    <location>
        <begin position="408"/>
        <end position="441"/>
    </location>
</feature>
<dbReference type="Gene3D" id="3.40.50.150">
    <property type="entry name" value="Vaccinia Virus protein VP39"/>
    <property type="match status" value="1"/>
</dbReference>
<dbReference type="PANTHER" id="PTHR24422:SF19">
    <property type="entry name" value="CHEMOTAXIS PROTEIN METHYLTRANSFERASE"/>
    <property type="match status" value="1"/>
</dbReference>
<dbReference type="InterPro" id="IPR019734">
    <property type="entry name" value="TPR_rpt"/>
</dbReference>
<dbReference type="InterPro" id="IPR022642">
    <property type="entry name" value="CheR_C"/>
</dbReference>
<dbReference type="InterPro" id="IPR000780">
    <property type="entry name" value="CheR_MeTrfase"/>
</dbReference>
<evidence type="ECO:0000256" key="4">
    <source>
        <dbReference type="PROSITE-ProRule" id="PRU00339"/>
    </source>
</evidence>
<accession>A0A378YQX5</accession>
<sequence>MSHVRDIERLLRDTMGLDAETLGANAVERAVRARLAALAESWPETRDGSADVLYWQRLQQSPDELQALIEALVVPETWFFRHRDAFTALAEMAQDERRARRGTVREAQPLRLLSLPCSTGEEPYSMAMTLFDAGFGADEFTVDALDISERALSVARAGVYGRNSFRGPPATLQFRDRYFTPVGEHHRVVDALRTQVRWHAGNLFDETLIDRLGTFDFVFFRNVLIYFDRDGQRRAIAALERLMRMGATLFAGPAEGGTLTSNGMTSTGHVQAFSFRVAGPVRDVTPPAPGAPRFTGTLDTFSTTAPANAMAAFAQRLTASGHVAPTAPLAPVAPPASSSPASPARSARSAPAPVASVSAAVARPAAPSAQRADTGALLEQARLAADAGDFVRAVALCRDVLAADRANAQAEYLLGLVEDARNNAQGAMIHYRRALYLDPGHYEALVHCAAQLEARGDTQGARRLLERAGRVAPAETPDRDHRHGTRHR</sequence>
<dbReference type="KEGG" id="prb:X636_11025"/>
<evidence type="ECO:0000256" key="2">
    <source>
        <dbReference type="ARBA" id="ARBA00022679"/>
    </source>
</evidence>
<dbReference type="EMBL" id="UGSG01000001">
    <property type="protein sequence ID" value="SUA78907.1"/>
    <property type="molecule type" value="Genomic_DNA"/>
</dbReference>
<dbReference type="GO" id="GO:0032259">
    <property type="term" value="P:methylation"/>
    <property type="evidence" value="ECO:0007669"/>
    <property type="project" value="UniProtKB-KW"/>
</dbReference>
<dbReference type="Gene3D" id="1.25.40.10">
    <property type="entry name" value="Tetratricopeptide repeat domain"/>
    <property type="match status" value="1"/>
</dbReference>
<feature type="region of interest" description="Disordered" evidence="5">
    <location>
        <begin position="330"/>
        <end position="349"/>
    </location>
</feature>
<dbReference type="Proteomes" id="UP000254573">
    <property type="component" value="Unassembled WGS sequence"/>
</dbReference>
<gene>
    <name evidence="7" type="primary">cheR_3</name>
    <name evidence="7" type="ORF">NCTC13160_02926</name>
</gene>
<dbReference type="Pfam" id="PF01739">
    <property type="entry name" value="CheR"/>
    <property type="match status" value="1"/>
</dbReference>
<evidence type="ECO:0000259" key="6">
    <source>
        <dbReference type="PROSITE" id="PS50123"/>
    </source>
</evidence>
<dbReference type="PANTHER" id="PTHR24422">
    <property type="entry name" value="CHEMOTAXIS PROTEIN METHYLTRANSFERASE"/>
    <property type="match status" value="1"/>
</dbReference>
<dbReference type="EC" id="2.1.1.80" evidence="7"/>
<feature type="region of interest" description="Disordered" evidence="5">
    <location>
        <begin position="466"/>
        <end position="488"/>
    </location>
</feature>
<evidence type="ECO:0000313" key="8">
    <source>
        <dbReference type="Proteomes" id="UP000254573"/>
    </source>
</evidence>
<dbReference type="RefSeq" id="WP_023598194.1">
    <property type="nucleotide sequence ID" value="NC_023018.2"/>
</dbReference>
<dbReference type="InterPro" id="IPR050903">
    <property type="entry name" value="Bact_Chemotaxis_MeTrfase"/>
</dbReference>
<evidence type="ECO:0000256" key="5">
    <source>
        <dbReference type="SAM" id="MobiDB-lite"/>
    </source>
</evidence>
<evidence type="ECO:0000256" key="1">
    <source>
        <dbReference type="ARBA" id="ARBA00022603"/>
    </source>
</evidence>
<dbReference type="InterPro" id="IPR011990">
    <property type="entry name" value="TPR-like_helical_dom_sf"/>
</dbReference>
<dbReference type="InterPro" id="IPR029063">
    <property type="entry name" value="SAM-dependent_MTases_sf"/>
</dbReference>
<dbReference type="SUPFAM" id="SSF53335">
    <property type="entry name" value="S-adenosyl-L-methionine-dependent methyltransferases"/>
    <property type="match status" value="1"/>
</dbReference>
<keyword evidence="4" id="KW-0802">TPR repeat</keyword>
<keyword evidence="1 7" id="KW-0489">Methyltransferase</keyword>
<reference evidence="7 8" key="1">
    <citation type="submission" date="2018-06" db="EMBL/GenBank/DDBJ databases">
        <authorList>
            <consortium name="Pathogen Informatics"/>
            <person name="Doyle S."/>
        </authorList>
    </citation>
    <scope>NUCLEOTIDE SEQUENCE [LARGE SCALE GENOMIC DNA]</scope>
    <source>
        <strain evidence="7 8">NCTC13160</strain>
    </source>
</reference>
<keyword evidence="2 7" id="KW-0808">Transferase</keyword>
<evidence type="ECO:0000256" key="3">
    <source>
        <dbReference type="ARBA" id="ARBA00022691"/>
    </source>
</evidence>
<protein>
    <submittedName>
        <fullName evidence="7">Chemotaxis protein methyltransferase</fullName>
        <ecNumber evidence="7">2.1.1.80</ecNumber>
    </submittedName>
</protein>
<feature type="domain" description="CheR-type methyltransferase" evidence="6">
    <location>
        <begin position="1"/>
        <end position="255"/>
    </location>
</feature>
<dbReference type="AlphaFoldDB" id="A0A378YQX5"/>
<dbReference type="OrthoDB" id="9816309at2"/>
<dbReference type="SUPFAM" id="SSF48452">
    <property type="entry name" value="TPR-like"/>
    <property type="match status" value="1"/>
</dbReference>
<dbReference type="GeneID" id="57196644"/>
<dbReference type="PROSITE" id="PS50123">
    <property type="entry name" value="CHER"/>
    <property type="match status" value="1"/>
</dbReference>
<evidence type="ECO:0000313" key="7">
    <source>
        <dbReference type="EMBL" id="SUA78907.1"/>
    </source>
</evidence>
<dbReference type="PRINTS" id="PR00996">
    <property type="entry name" value="CHERMTFRASE"/>
</dbReference>
<keyword evidence="3" id="KW-0949">S-adenosyl-L-methionine</keyword>
<dbReference type="PROSITE" id="PS50005">
    <property type="entry name" value="TPR"/>
    <property type="match status" value="1"/>
</dbReference>
<organism evidence="7 8">
    <name type="scientific">Pandoraea pnomenusa</name>
    <dbReference type="NCBI Taxonomy" id="93220"/>
    <lineage>
        <taxon>Bacteria</taxon>
        <taxon>Pseudomonadati</taxon>
        <taxon>Pseudomonadota</taxon>
        <taxon>Betaproteobacteria</taxon>
        <taxon>Burkholderiales</taxon>
        <taxon>Burkholderiaceae</taxon>
        <taxon>Pandoraea</taxon>
    </lineage>
</organism>
<proteinExistence type="predicted"/>
<dbReference type="SMART" id="SM00028">
    <property type="entry name" value="TPR"/>
    <property type="match status" value="3"/>
</dbReference>
<name>A0A378YQX5_9BURK</name>